<feature type="compositionally biased region" description="Low complexity" evidence="1">
    <location>
        <begin position="34"/>
        <end position="44"/>
    </location>
</feature>
<evidence type="ECO:0000256" key="1">
    <source>
        <dbReference type="SAM" id="MobiDB-lite"/>
    </source>
</evidence>
<dbReference type="GeneID" id="93686313"/>
<reference evidence="5 6" key="1">
    <citation type="submission" date="2019-12" db="EMBL/GenBank/DDBJ databases">
        <title>Genomic-based taxomic classification of the family Erythrobacteraceae.</title>
        <authorList>
            <person name="Xu L."/>
        </authorList>
    </citation>
    <scope>NUCLEOTIDE SEQUENCE [LARGE SCALE GENOMIC DNA]</scope>
    <source>
        <strain evidence="5 6">CGMCC 1.8703</strain>
    </source>
</reference>
<dbReference type="Pfam" id="PF20402">
    <property type="entry name" value="DUF6692"/>
    <property type="match status" value="1"/>
</dbReference>
<sequence length="157" mass="16192">MTKTITIGLLALGLAACNSNSAPGNDRRADLESPPEAAPQENAASALANAAPGSLYPGILTEADVASIGGTGGRCVFRMDRVGYPTFVYGGTKREGTLKLNGKLVMIPATEDQSFTGEGLTVEMREGEGTDDEATMVVRISGASNELGFRGFSNCAS</sequence>
<feature type="region of interest" description="Disordered" evidence="1">
    <location>
        <begin position="22"/>
        <end position="44"/>
    </location>
</feature>
<dbReference type="InterPro" id="IPR046514">
    <property type="entry name" value="DUF6692"/>
</dbReference>
<comment type="caution">
    <text evidence="5">The sequence shown here is derived from an EMBL/GenBank/DDBJ whole genome shotgun (WGS) entry which is preliminary data.</text>
</comment>
<name>A0A6I4U9A8_9SPHN</name>
<dbReference type="AlphaFoldDB" id="A0A6I4U9A8"/>
<feature type="signal peptide" evidence="2">
    <location>
        <begin position="1"/>
        <end position="21"/>
    </location>
</feature>
<feature type="chain" id="PRO_5026265534" description="DUF6692 domain-containing protein" evidence="2">
    <location>
        <begin position="22"/>
        <end position="157"/>
    </location>
</feature>
<dbReference type="RefSeq" id="WP_160765891.1">
    <property type="nucleotide sequence ID" value="NZ_JAUSWK010000002.1"/>
</dbReference>
<evidence type="ECO:0000313" key="5">
    <source>
        <dbReference type="EMBL" id="MXP34317.1"/>
    </source>
</evidence>
<protein>
    <recommendedName>
        <fullName evidence="3">DUF6692 domain-containing protein</fullName>
    </recommendedName>
</protein>
<dbReference type="Proteomes" id="UP001238601">
    <property type="component" value="Unassembled WGS sequence"/>
</dbReference>
<feature type="domain" description="DUF6692" evidence="3">
    <location>
        <begin position="1"/>
        <end position="156"/>
    </location>
</feature>
<proteinExistence type="predicted"/>
<dbReference type="EMBL" id="JAUSWK010000002">
    <property type="protein sequence ID" value="MDQ0565951.1"/>
    <property type="molecule type" value="Genomic_DNA"/>
</dbReference>
<evidence type="ECO:0000313" key="4">
    <source>
        <dbReference type="EMBL" id="MDQ0565951.1"/>
    </source>
</evidence>
<accession>A0A6I4U9A8</accession>
<evidence type="ECO:0000256" key="2">
    <source>
        <dbReference type="SAM" id="SignalP"/>
    </source>
</evidence>
<dbReference type="EMBL" id="WTYG01000001">
    <property type="protein sequence ID" value="MXP34317.1"/>
    <property type="molecule type" value="Genomic_DNA"/>
</dbReference>
<keyword evidence="7" id="KW-1185">Reference proteome</keyword>
<evidence type="ECO:0000313" key="7">
    <source>
        <dbReference type="Proteomes" id="UP001238601"/>
    </source>
</evidence>
<reference evidence="4 7" key="2">
    <citation type="submission" date="2023-07" db="EMBL/GenBank/DDBJ databases">
        <title>Genomic Encyclopedia of Type Strains, Phase IV (KMG-IV): sequencing the most valuable type-strain genomes for metagenomic binning, comparative biology and taxonomic classification.</title>
        <authorList>
            <person name="Goeker M."/>
        </authorList>
    </citation>
    <scope>NUCLEOTIDE SEQUENCE [LARGE SCALE GENOMIC DNA]</scope>
    <source>
        <strain evidence="4 7">DSM 14432</strain>
    </source>
</reference>
<evidence type="ECO:0000259" key="3">
    <source>
        <dbReference type="Pfam" id="PF20402"/>
    </source>
</evidence>
<keyword evidence="2" id="KW-0732">Signal</keyword>
<organism evidence="5 6">
    <name type="scientific">Qipengyuania citrea</name>
    <dbReference type="NCBI Taxonomy" id="225971"/>
    <lineage>
        <taxon>Bacteria</taxon>
        <taxon>Pseudomonadati</taxon>
        <taxon>Pseudomonadota</taxon>
        <taxon>Alphaproteobacteria</taxon>
        <taxon>Sphingomonadales</taxon>
        <taxon>Erythrobacteraceae</taxon>
        <taxon>Qipengyuania</taxon>
    </lineage>
</organism>
<gene>
    <name evidence="5" type="ORF">GRI55_00870</name>
    <name evidence="4" type="ORF">QOZ97_001484</name>
</gene>
<evidence type="ECO:0000313" key="6">
    <source>
        <dbReference type="Proteomes" id="UP000439914"/>
    </source>
</evidence>
<dbReference type="Proteomes" id="UP000439914">
    <property type="component" value="Unassembled WGS sequence"/>
</dbReference>
<dbReference type="PROSITE" id="PS51257">
    <property type="entry name" value="PROKAR_LIPOPROTEIN"/>
    <property type="match status" value="1"/>
</dbReference>